<reference evidence="2 3" key="1">
    <citation type="submission" date="2019-04" db="EMBL/GenBank/DDBJ databases">
        <title>Comparative genomics and transcriptomics to analyze fruiting body development in filamentous ascomycetes.</title>
        <authorList>
            <consortium name="DOE Joint Genome Institute"/>
            <person name="Lutkenhaus R."/>
            <person name="Traeger S."/>
            <person name="Breuer J."/>
            <person name="Kuo A."/>
            <person name="Lipzen A."/>
            <person name="Pangilinan J."/>
            <person name="Dilworth D."/>
            <person name="Sandor L."/>
            <person name="Poggeler S."/>
            <person name="Barry K."/>
            <person name="Grigoriev I.V."/>
            <person name="Nowrousian M."/>
        </authorList>
    </citation>
    <scope>NUCLEOTIDE SEQUENCE [LARGE SCALE GENOMIC DNA]</scope>
    <source>
        <strain evidence="2 3">CBS 389.68</strain>
    </source>
</reference>
<sequence>WRLPSVVRPELPIFLTRLHWPPRSNHKQIPRPQRNPANQHQSSRKRVRHLTRLKNRLPMSPPRQTITFRLTKSRFIFNAAGWSPMGQDGLSWTHQTRRTVTRLLKKVYIKPKLQSIPGFSSLDSPNTNSSKEPEPEVSTQPASLS</sequence>
<dbReference type="InParanoid" id="A0A4S2N5C5"/>
<accession>A0A4S2N5C5</accession>
<evidence type="ECO:0000256" key="1">
    <source>
        <dbReference type="SAM" id="MobiDB-lite"/>
    </source>
</evidence>
<dbReference type="Proteomes" id="UP000298138">
    <property type="component" value="Unassembled WGS sequence"/>
</dbReference>
<evidence type="ECO:0000313" key="2">
    <source>
        <dbReference type="EMBL" id="TGZ84478.1"/>
    </source>
</evidence>
<evidence type="ECO:0000313" key="3">
    <source>
        <dbReference type="Proteomes" id="UP000298138"/>
    </source>
</evidence>
<feature type="region of interest" description="Disordered" evidence="1">
    <location>
        <begin position="22"/>
        <end position="46"/>
    </location>
</feature>
<feature type="region of interest" description="Disordered" evidence="1">
    <location>
        <begin position="115"/>
        <end position="145"/>
    </location>
</feature>
<protein>
    <submittedName>
        <fullName evidence="2">Uncharacterized protein</fullName>
    </submittedName>
</protein>
<feature type="compositionally biased region" description="Polar residues" evidence="1">
    <location>
        <begin position="117"/>
        <end position="130"/>
    </location>
</feature>
<organism evidence="2 3">
    <name type="scientific">Ascodesmis nigricans</name>
    <dbReference type="NCBI Taxonomy" id="341454"/>
    <lineage>
        <taxon>Eukaryota</taxon>
        <taxon>Fungi</taxon>
        <taxon>Dikarya</taxon>
        <taxon>Ascomycota</taxon>
        <taxon>Pezizomycotina</taxon>
        <taxon>Pezizomycetes</taxon>
        <taxon>Pezizales</taxon>
        <taxon>Ascodesmidaceae</taxon>
        <taxon>Ascodesmis</taxon>
    </lineage>
</organism>
<keyword evidence="3" id="KW-1185">Reference proteome</keyword>
<dbReference type="EMBL" id="ML220112">
    <property type="protein sequence ID" value="TGZ84478.1"/>
    <property type="molecule type" value="Genomic_DNA"/>
</dbReference>
<dbReference type="AlphaFoldDB" id="A0A4S2N5C5"/>
<feature type="non-terminal residue" evidence="2">
    <location>
        <position position="1"/>
    </location>
</feature>
<proteinExistence type="predicted"/>
<name>A0A4S2N5C5_9PEZI</name>
<gene>
    <name evidence="2" type="ORF">EX30DRAFT_375918</name>
</gene>